<reference evidence="2" key="1">
    <citation type="journal article" date="2021" name="Vet Sci">
        <title>O-Serogroups and Pathovirotypes of Escherichia coli Isolated from Post-Weaning Piglets Showing Diarrhoea and/or Oedema in South Korea.</title>
        <authorList>
            <person name="Byun J.W."/>
            <person name="Moon B.Y."/>
            <person name="Do K.H."/>
            <person name="Lee K."/>
            <person name="Lee H.Y."/>
            <person name="Kim W.I."/>
            <person name="So B."/>
            <person name="Lee W.K."/>
        </authorList>
    </citation>
    <scope>NUCLEOTIDE SEQUENCE</scope>
    <source>
        <strain evidence="2">84/14</strain>
    </source>
</reference>
<accession>A0A9Q4H7G9</accession>
<proteinExistence type="predicted"/>
<feature type="region of interest" description="Disordered" evidence="1">
    <location>
        <begin position="81"/>
        <end position="105"/>
    </location>
</feature>
<name>A0A9Q4H7G9_ACTPL</name>
<organism evidence="2 3">
    <name type="scientific">Actinobacillus pleuropneumoniae</name>
    <name type="common">Haemophilus pleuropneumoniae</name>
    <dbReference type="NCBI Taxonomy" id="715"/>
    <lineage>
        <taxon>Bacteria</taxon>
        <taxon>Pseudomonadati</taxon>
        <taxon>Pseudomonadota</taxon>
        <taxon>Gammaproteobacteria</taxon>
        <taxon>Pasteurellales</taxon>
        <taxon>Pasteurellaceae</taxon>
        <taxon>Actinobacillus</taxon>
    </lineage>
</organism>
<feature type="non-terminal residue" evidence="2">
    <location>
        <position position="1"/>
    </location>
</feature>
<protein>
    <submittedName>
        <fullName evidence="2">Uncharacterized protein</fullName>
    </submittedName>
</protein>
<evidence type="ECO:0000256" key="1">
    <source>
        <dbReference type="SAM" id="MobiDB-lite"/>
    </source>
</evidence>
<feature type="compositionally biased region" description="Basic residues" evidence="1">
    <location>
        <begin position="91"/>
        <end position="101"/>
    </location>
</feature>
<evidence type="ECO:0000313" key="2">
    <source>
        <dbReference type="EMBL" id="MCY6525002.1"/>
    </source>
</evidence>
<feature type="non-terminal residue" evidence="2">
    <location>
        <position position="119"/>
    </location>
</feature>
<dbReference type="EMBL" id="JAPQFC010001078">
    <property type="protein sequence ID" value="MCY6525002.1"/>
    <property type="molecule type" value="Genomic_DNA"/>
</dbReference>
<dbReference type="Proteomes" id="UP001077788">
    <property type="component" value="Unassembled WGS sequence"/>
</dbReference>
<dbReference type="AlphaFoldDB" id="A0A9Q4H7G9"/>
<comment type="caution">
    <text evidence="2">The sequence shown here is derived from an EMBL/GenBank/DDBJ whole genome shotgun (WGS) entry which is preliminary data.</text>
</comment>
<dbReference type="RefSeq" id="WP_267992293.1">
    <property type="nucleotide sequence ID" value="NZ_JAPQFC010001078.1"/>
</dbReference>
<evidence type="ECO:0000313" key="3">
    <source>
        <dbReference type="Proteomes" id="UP001077788"/>
    </source>
</evidence>
<gene>
    <name evidence="2" type="ORF">OYG11_12435</name>
</gene>
<reference evidence="2" key="2">
    <citation type="submission" date="2022-12" db="EMBL/GenBank/DDBJ databases">
        <authorList>
            <person name="Kardos G."/>
            <person name="Sarkozi R."/>
            <person name="Laczko L."/>
            <person name="Marton S."/>
            <person name="Makrai L."/>
            <person name="Banyai K."/>
            <person name="Fodor L."/>
        </authorList>
    </citation>
    <scope>NUCLEOTIDE SEQUENCE</scope>
    <source>
        <strain evidence="2">84/14</strain>
    </source>
</reference>
<sequence>SIMHDIKSTKVELDISLIAFLKALYPTYSNYLESLQANGNLKDITFESLVKKFVEREKAFGKKIVPESSEETVCLAHKEKNLAQDSSKGRSGQRGRGRYFRGRGGDTLKEKSQICTTYV</sequence>